<reference evidence="8" key="1">
    <citation type="submission" date="2022-08" db="EMBL/GenBank/DDBJ databases">
        <title>Novel sulfate-reducing endosymbionts in the free-living metamonad Anaeramoeba.</title>
        <authorList>
            <person name="Jerlstrom-Hultqvist J."/>
            <person name="Cepicka I."/>
            <person name="Gallot-Lavallee L."/>
            <person name="Salas-Leiva D."/>
            <person name="Curtis B.A."/>
            <person name="Zahonova K."/>
            <person name="Pipaliya S."/>
            <person name="Dacks J."/>
            <person name="Roger A.J."/>
        </authorList>
    </citation>
    <scope>NUCLEOTIDE SEQUENCE</scope>
    <source>
        <strain evidence="8">Schooner1</strain>
    </source>
</reference>
<dbReference type="InterPro" id="IPR002652">
    <property type="entry name" value="Importin-a_IBB"/>
</dbReference>
<dbReference type="PIRSF" id="PIRSF005673">
    <property type="entry name" value="Importin_alpha"/>
    <property type="match status" value="1"/>
</dbReference>
<feature type="region of interest" description="Disordered" evidence="6">
    <location>
        <begin position="1"/>
        <end position="32"/>
    </location>
</feature>
<keyword evidence="3" id="KW-0677">Repeat</keyword>
<dbReference type="Pfam" id="PF01749">
    <property type="entry name" value="IBB"/>
    <property type="match status" value="1"/>
</dbReference>
<accession>A0ABQ8ZDP9</accession>
<evidence type="ECO:0000256" key="1">
    <source>
        <dbReference type="ARBA" id="ARBA00010394"/>
    </source>
</evidence>
<evidence type="ECO:0000313" key="9">
    <source>
        <dbReference type="Proteomes" id="UP001150062"/>
    </source>
</evidence>
<feature type="domain" description="IBB" evidence="7">
    <location>
        <begin position="1"/>
        <end position="57"/>
    </location>
</feature>
<evidence type="ECO:0000256" key="6">
    <source>
        <dbReference type="SAM" id="MobiDB-lite"/>
    </source>
</evidence>
<dbReference type="PROSITE" id="PS51214">
    <property type="entry name" value="IBB"/>
    <property type="match status" value="1"/>
</dbReference>
<organism evidence="8 9">
    <name type="scientific">Anaeramoeba flamelloides</name>
    <dbReference type="NCBI Taxonomy" id="1746091"/>
    <lineage>
        <taxon>Eukaryota</taxon>
        <taxon>Metamonada</taxon>
        <taxon>Anaeramoebidae</taxon>
        <taxon>Anaeramoeba</taxon>
    </lineage>
</organism>
<evidence type="ECO:0000259" key="7">
    <source>
        <dbReference type="PROSITE" id="PS51214"/>
    </source>
</evidence>
<dbReference type="InterPro" id="IPR011989">
    <property type="entry name" value="ARM-like"/>
</dbReference>
<dbReference type="InterPro" id="IPR000225">
    <property type="entry name" value="Armadillo"/>
</dbReference>
<comment type="caution">
    <text evidence="8">The sequence shown here is derived from an EMBL/GenBank/DDBJ whole genome shotgun (WGS) entry which is preliminary data.</text>
</comment>
<keyword evidence="9" id="KW-1185">Reference proteome</keyword>
<gene>
    <name evidence="8" type="ORF">M0813_11809</name>
</gene>
<feature type="compositionally biased region" description="Basic and acidic residues" evidence="6">
    <location>
        <begin position="16"/>
        <end position="29"/>
    </location>
</feature>
<evidence type="ECO:0000256" key="2">
    <source>
        <dbReference type="ARBA" id="ARBA00022448"/>
    </source>
</evidence>
<dbReference type="SUPFAM" id="SSF48371">
    <property type="entry name" value="ARM repeat"/>
    <property type="match status" value="1"/>
</dbReference>
<keyword evidence="2 5" id="KW-0813">Transport</keyword>
<evidence type="ECO:0000256" key="3">
    <source>
        <dbReference type="ARBA" id="ARBA00022737"/>
    </source>
</evidence>
<keyword evidence="4 5" id="KW-0653">Protein transport</keyword>
<proteinExistence type="inferred from homology"/>
<dbReference type="PANTHER" id="PTHR23316">
    <property type="entry name" value="IMPORTIN ALPHA"/>
    <property type="match status" value="1"/>
</dbReference>
<dbReference type="Gene3D" id="1.20.5.690">
    <property type="entry name" value="Importin-alpha, importin-beta-binding domain"/>
    <property type="match status" value="1"/>
</dbReference>
<dbReference type="Proteomes" id="UP001150062">
    <property type="component" value="Unassembled WGS sequence"/>
</dbReference>
<dbReference type="Gene3D" id="1.25.10.10">
    <property type="entry name" value="Leucine-rich Repeat Variant"/>
    <property type="match status" value="1"/>
</dbReference>
<evidence type="ECO:0000256" key="5">
    <source>
        <dbReference type="PIRNR" id="PIRNR005673"/>
    </source>
</evidence>
<protein>
    <recommendedName>
        <fullName evidence="5">Importin subunit alpha</fullName>
    </recommendedName>
</protein>
<dbReference type="Pfam" id="PF00514">
    <property type="entry name" value="Arm"/>
    <property type="match status" value="4"/>
</dbReference>
<name>A0ABQ8ZDP9_9EUKA</name>
<dbReference type="InterPro" id="IPR016024">
    <property type="entry name" value="ARM-type_fold"/>
</dbReference>
<dbReference type="SMART" id="SM00185">
    <property type="entry name" value="ARM"/>
    <property type="match status" value="6"/>
</dbReference>
<dbReference type="InterPro" id="IPR036975">
    <property type="entry name" value="Importin-a_IBB_sf"/>
</dbReference>
<dbReference type="InterPro" id="IPR024931">
    <property type="entry name" value="Importin_alpha"/>
</dbReference>
<sequence>MSKFEKKLKKRKSRFKDRSNINKSRERRSNVTVQISKNKREEKLLKRRNITPITEGVFVEDLPTFVKGLSSKNDQILFQSLQNIRFLVSLENSPPIKEVLQSNISPTIIDFLKNSQNRLVQVEAAWILSNICSGSSSHTKYLVNLDVIPLFIDLLELNDPEIVTLALWGLANIACDSGELRDMIITNSNTIQKIIEIIEQNENNLQILKIAVWTLSNFIRTKPLLDFEKLYITIPIFASLLNHSNEQIIIDSCWALAMISMGSEEHIESIISSNCIKKLIELIYDNSTKIKIPALRTLGGIMSGTEKQIQVVIDSGFLQDYLTFFSEKQPMSVLKEACWAISNLTSGNPSQIEHLIQNGIMEHLLELMKTPIYQLKIEAYWGVNNAIYNGTKEQIHWILERDGLIRLKPFLKSRTSKLIKICLEAYLRILKVGKEFAEEKGTKINLYSETIIELGIKKSIEKLTDHRRENIVKLSTQILQNYLNEEEQEFYAQQLQTNNEQKTYNF</sequence>
<dbReference type="EMBL" id="JAOAOG010000015">
    <property type="protein sequence ID" value="KAJ6255023.1"/>
    <property type="molecule type" value="Genomic_DNA"/>
</dbReference>
<evidence type="ECO:0000256" key="4">
    <source>
        <dbReference type="ARBA" id="ARBA00022927"/>
    </source>
</evidence>
<comment type="similarity">
    <text evidence="1 5">Belongs to the importin alpha family.</text>
</comment>
<evidence type="ECO:0000313" key="8">
    <source>
        <dbReference type="EMBL" id="KAJ6255023.1"/>
    </source>
</evidence>
<feature type="compositionally biased region" description="Basic residues" evidence="6">
    <location>
        <begin position="1"/>
        <end position="15"/>
    </location>
</feature>